<evidence type="ECO:0000313" key="3">
    <source>
        <dbReference type="Proteomes" id="UP000501094"/>
    </source>
</evidence>
<evidence type="ECO:0000313" key="2">
    <source>
        <dbReference type="EMBL" id="QIZ21540.1"/>
    </source>
</evidence>
<name>A0A6H1Q4W1_9PROT</name>
<gene>
    <name evidence="2" type="ORF">E5R92_07070</name>
</gene>
<dbReference type="InterPro" id="IPR002321">
    <property type="entry name" value="Cyt_c_II"/>
</dbReference>
<keyword evidence="3" id="KW-1185">Reference proteome</keyword>
<dbReference type="InterPro" id="IPR010980">
    <property type="entry name" value="Cyt_c/b562"/>
</dbReference>
<evidence type="ECO:0000256" key="1">
    <source>
        <dbReference type="SAM" id="SignalP"/>
    </source>
</evidence>
<dbReference type="RefSeq" id="WP_168607395.1">
    <property type="nucleotide sequence ID" value="NZ_CP038852.1"/>
</dbReference>
<dbReference type="GO" id="GO:0005506">
    <property type="term" value="F:iron ion binding"/>
    <property type="evidence" value="ECO:0007669"/>
    <property type="project" value="InterPro"/>
</dbReference>
<proteinExistence type="predicted"/>
<dbReference type="Gene3D" id="1.20.120.10">
    <property type="entry name" value="Cytochrome c/b562"/>
    <property type="match status" value="1"/>
</dbReference>
<dbReference type="GO" id="GO:0020037">
    <property type="term" value="F:heme binding"/>
    <property type="evidence" value="ECO:0007669"/>
    <property type="project" value="InterPro"/>
</dbReference>
<dbReference type="SUPFAM" id="SSF47175">
    <property type="entry name" value="Cytochromes"/>
    <property type="match status" value="1"/>
</dbReference>
<feature type="signal peptide" evidence="1">
    <location>
        <begin position="1"/>
        <end position="22"/>
    </location>
</feature>
<dbReference type="Pfam" id="PF01322">
    <property type="entry name" value="Cytochrom_C_2"/>
    <property type="match status" value="1"/>
</dbReference>
<feature type="chain" id="PRO_5026127010" evidence="1">
    <location>
        <begin position="23"/>
        <end position="147"/>
    </location>
</feature>
<dbReference type="GO" id="GO:0022900">
    <property type="term" value="P:electron transport chain"/>
    <property type="evidence" value="ECO:0007669"/>
    <property type="project" value="InterPro"/>
</dbReference>
<dbReference type="PROSITE" id="PS51009">
    <property type="entry name" value="CYTCII"/>
    <property type="match status" value="1"/>
</dbReference>
<sequence>MIKIKNTLFFIFILFYSFSAFSEQTVEEIIKERKSIFSKNYKTAKRVQSLASNGDIDEAKKLMIVMSDNYKRLLDLFPENSKVGFGTEALPSIWENKDEFNLLMTKASSNMIELTSVIDDTEDVRATLGKYMWSSCKSCHSRFRAEH</sequence>
<dbReference type="Proteomes" id="UP000501094">
    <property type="component" value="Chromosome"/>
</dbReference>
<protein>
    <submittedName>
        <fullName evidence="2">Cytochrome c</fullName>
    </submittedName>
</protein>
<accession>A0A6H1Q4W1</accession>
<organism evidence="2 3">
    <name type="scientific">Candidatus Pelagibacter giovannonii</name>
    <dbReference type="NCBI Taxonomy" id="2563896"/>
    <lineage>
        <taxon>Bacteria</taxon>
        <taxon>Pseudomonadati</taxon>
        <taxon>Pseudomonadota</taxon>
        <taxon>Alphaproteobacteria</taxon>
        <taxon>Candidatus Pelagibacterales</taxon>
        <taxon>Candidatus Pelagibacteraceae</taxon>
        <taxon>Candidatus Pelagibacter</taxon>
    </lineage>
</organism>
<dbReference type="KEGG" id="peg:E5R92_07070"/>
<dbReference type="AlphaFoldDB" id="A0A6H1Q4W1"/>
<dbReference type="EMBL" id="CP038852">
    <property type="protein sequence ID" value="QIZ21540.1"/>
    <property type="molecule type" value="Genomic_DNA"/>
</dbReference>
<keyword evidence="1" id="KW-0732">Signal</keyword>
<reference evidence="2 3" key="1">
    <citation type="journal article" date="2020" name="Nat. Microbiol.">
        <title>Lysogenic host-virus interactions in SAR11 marine bacteria.</title>
        <authorList>
            <person name="Morris R.M."/>
            <person name="Cain K.R."/>
            <person name="Hvorecny K.L."/>
            <person name="Kollman J.M."/>
        </authorList>
    </citation>
    <scope>NUCLEOTIDE SEQUENCE [LARGE SCALE GENOMIC DNA]</scope>
    <source>
        <strain evidence="2 3">NP1</strain>
    </source>
</reference>
<dbReference type="GO" id="GO:0009055">
    <property type="term" value="F:electron transfer activity"/>
    <property type="evidence" value="ECO:0007669"/>
    <property type="project" value="InterPro"/>
</dbReference>